<evidence type="ECO:0000313" key="2">
    <source>
        <dbReference type="EMBL" id="KAJ1192209.1"/>
    </source>
</evidence>
<feature type="compositionally biased region" description="Low complexity" evidence="1">
    <location>
        <begin position="31"/>
        <end position="40"/>
    </location>
</feature>
<feature type="compositionally biased region" description="Polar residues" evidence="1">
    <location>
        <begin position="80"/>
        <end position="91"/>
    </location>
</feature>
<feature type="region of interest" description="Disordered" evidence="1">
    <location>
        <begin position="1"/>
        <end position="108"/>
    </location>
</feature>
<dbReference type="EMBL" id="JANPWB010000004">
    <property type="protein sequence ID" value="KAJ1192209.1"/>
    <property type="molecule type" value="Genomic_DNA"/>
</dbReference>
<dbReference type="Proteomes" id="UP001066276">
    <property type="component" value="Chromosome 2_2"/>
</dbReference>
<name>A0AAV7UUX7_PLEWA</name>
<keyword evidence="3" id="KW-1185">Reference proteome</keyword>
<evidence type="ECO:0000313" key="3">
    <source>
        <dbReference type="Proteomes" id="UP001066276"/>
    </source>
</evidence>
<accession>A0AAV7UUX7</accession>
<sequence length="214" mass="23108">MGDCLAPQPKRPGGRDANPSAEREPEEAESLSEQAAAQAQGRLKERNSIVHFLHSQATGSPEWGRKHIRSHAAEEESDSRTSTAEQIPTQGTSSPDISTDTDSPTEGIRAHRSLSCPALLTDHYDTAEYDYSLSQSCAAPLAPLSSVFSTIADTAFQRFNSAVDCLPPVVSPQASLYKGLFVTADTANKHVNKFEEHKPAMNSVTTIAQVIVKF</sequence>
<feature type="compositionally biased region" description="Low complexity" evidence="1">
    <location>
        <begin position="92"/>
        <end position="105"/>
    </location>
</feature>
<evidence type="ECO:0000256" key="1">
    <source>
        <dbReference type="SAM" id="MobiDB-lite"/>
    </source>
</evidence>
<proteinExistence type="predicted"/>
<organism evidence="2 3">
    <name type="scientific">Pleurodeles waltl</name>
    <name type="common">Iberian ribbed newt</name>
    <dbReference type="NCBI Taxonomy" id="8319"/>
    <lineage>
        <taxon>Eukaryota</taxon>
        <taxon>Metazoa</taxon>
        <taxon>Chordata</taxon>
        <taxon>Craniata</taxon>
        <taxon>Vertebrata</taxon>
        <taxon>Euteleostomi</taxon>
        <taxon>Amphibia</taxon>
        <taxon>Batrachia</taxon>
        <taxon>Caudata</taxon>
        <taxon>Salamandroidea</taxon>
        <taxon>Salamandridae</taxon>
        <taxon>Pleurodelinae</taxon>
        <taxon>Pleurodeles</taxon>
    </lineage>
</organism>
<protein>
    <submittedName>
        <fullName evidence="2">Uncharacterized protein</fullName>
    </submittedName>
</protein>
<reference evidence="2" key="1">
    <citation type="journal article" date="2022" name="bioRxiv">
        <title>Sequencing and chromosome-scale assembly of the giantPleurodeles waltlgenome.</title>
        <authorList>
            <person name="Brown T."/>
            <person name="Elewa A."/>
            <person name="Iarovenko S."/>
            <person name="Subramanian E."/>
            <person name="Araus A.J."/>
            <person name="Petzold A."/>
            <person name="Susuki M."/>
            <person name="Suzuki K.-i.T."/>
            <person name="Hayashi T."/>
            <person name="Toyoda A."/>
            <person name="Oliveira C."/>
            <person name="Osipova E."/>
            <person name="Leigh N.D."/>
            <person name="Simon A."/>
            <person name="Yun M.H."/>
        </authorList>
    </citation>
    <scope>NUCLEOTIDE SEQUENCE</scope>
    <source>
        <strain evidence="2">20211129_DDA</strain>
        <tissue evidence="2">Liver</tissue>
    </source>
</reference>
<dbReference type="AlphaFoldDB" id="A0AAV7UUX7"/>
<comment type="caution">
    <text evidence="2">The sequence shown here is derived from an EMBL/GenBank/DDBJ whole genome shotgun (WGS) entry which is preliminary data.</text>
</comment>
<gene>
    <name evidence="2" type="ORF">NDU88_001521</name>
</gene>